<proteinExistence type="predicted"/>
<evidence type="ECO:0000313" key="1">
    <source>
        <dbReference type="EMBL" id="JAD28589.1"/>
    </source>
</evidence>
<sequence length="29" mass="3365">MAFLILISTKTKHRRHGYTSCNPRTMSTI</sequence>
<protein>
    <submittedName>
        <fullName evidence="1">Uncharacterized protein</fullName>
    </submittedName>
</protein>
<dbReference type="AlphaFoldDB" id="A0A0A8YPD4"/>
<reference evidence="1" key="2">
    <citation type="journal article" date="2015" name="Data Brief">
        <title>Shoot transcriptome of the giant reed, Arundo donax.</title>
        <authorList>
            <person name="Barrero R.A."/>
            <person name="Guerrero F.D."/>
            <person name="Moolhuijzen P."/>
            <person name="Goolsby J.A."/>
            <person name="Tidwell J."/>
            <person name="Bellgard S.E."/>
            <person name="Bellgard M.I."/>
        </authorList>
    </citation>
    <scope>NUCLEOTIDE SEQUENCE</scope>
    <source>
        <tissue evidence="1">Shoot tissue taken approximately 20 cm above the soil surface</tissue>
    </source>
</reference>
<name>A0A0A8YPD4_ARUDO</name>
<reference evidence="1" key="1">
    <citation type="submission" date="2014-09" db="EMBL/GenBank/DDBJ databases">
        <authorList>
            <person name="Magalhaes I.L.F."/>
            <person name="Oliveira U."/>
            <person name="Santos F.R."/>
            <person name="Vidigal T.H.D.A."/>
            <person name="Brescovit A.D."/>
            <person name="Santos A.J."/>
        </authorList>
    </citation>
    <scope>NUCLEOTIDE SEQUENCE</scope>
    <source>
        <tissue evidence="1">Shoot tissue taken approximately 20 cm above the soil surface</tissue>
    </source>
</reference>
<dbReference type="EMBL" id="GBRH01269306">
    <property type="protein sequence ID" value="JAD28589.1"/>
    <property type="molecule type" value="Transcribed_RNA"/>
</dbReference>
<organism evidence="1">
    <name type="scientific">Arundo donax</name>
    <name type="common">Giant reed</name>
    <name type="synonym">Donax arundinaceus</name>
    <dbReference type="NCBI Taxonomy" id="35708"/>
    <lineage>
        <taxon>Eukaryota</taxon>
        <taxon>Viridiplantae</taxon>
        <taxon>Streptophyta</taxon>
        <taxon>Embryophyta</taxon>
        <taxon>Tracheophyta</taxon>
        <taxon>Spermatophyta</taxon>
        <taxon>Magnoliopsida</taxon>
        <taxon>Liliopsida</taxon>
        <taxon>Poales</taxon>
        <taxon>Poaceae</taxon>
        <taxon>PACMAD clade</taxon>
        <taxon>Arundinoideae</taxon>
        <taxon>Arundineae</taxon>
        <taxon>Arundo</taxon>
    </lineage>
</organism>
<accession>A0A0A8YPD4</accession>